<dbReference type="InterPro" id="IPR011022">
    <property type="entry name" value="Arrestin_C-like"/>
</dbReference>
<accession>A0AA88MGL3</accession>
<dbReference type="PANTHER" id="PTHR11188:SF135">
    <property type="entry name" value="ARRESTIN DOMAIN CONTAINING 3-LIKE-RELATED"/>
    <property type="match status" value="1"/>
</dbReference>
<protein>
    <recommendedName>
        <fullName evidence="2">Arrestin C-terminal-like domain-containing protein</fullName>
    </recommendedName>
</protein>
<dbReference type="GO" id="GO:0007399">
    <property type="term" value="P:nervous system development"/>
    <property type="evidence" value="ECO:0007669"/>
    <property type="project" value="UniProtKB-ARBA"/>
</dbReference>
<dbReference type="PANTHER" id="PTHR11188">
    <property type="entry name" value="ARRESTIN DOMAIN CONTAINING PROTEIN"/>
    <property type="match status" value="1"/>
</dbReference>
<comment type="caution">
    <text evidence="3">The sequence shown here is derived from an EMBL/GenBank/DDBJ whole genome shotgun (WGS) entry which is preliminary data.</text>
</comment>
<evidence type="ECO:0000313" key="4">
    <source>
        <dbReference type="Proteomes" id="UP001187415"/>
    </source>
</evidence>
<feature type="domain" description="Arrestin C-terminal-like" evidence="2">
    <location>
        <begin position="171"/>
        <end position="298"/>
    </location>
</feature>
<evidence type="ECO:0000256" key="1">
    <source>
        <dbReference type="ARBA" id="ARBA00005298"/>
    </source>
</evidence>
<dbReference type="InterPro" id="IPR014756">
    <property type="entry name" value="Ig_E-set"/>
</dbReference>
<dbReference type="GO" id="GO:0015031">
    <property type="term" value="P:protein transport"/>
    <property type="evidence" value="ECO:0007669"/>
    <property type="project" value="TreeGrafter"/>
</dbReference>
<dbReference type="Gene3D" id="2.60.40.640">
    <property type="match status" value="2"/>
</dbReference>
<proteinExistence type="inferred from homology"/>
<dbReference type="Proteomes" id="UP001187415">
    <property type="component" value="Unassembled WGS sequence"/>
</dbReference>
<dbReference type="SUPFAM" id="SSF81296">
    <property type="entry name" value="E set domains"/>
    <property type="match status" value="2"/>
</dbReference>
<dbReference type="Pfam" id="PF00339">
    <property type="entry name" value="Arrestin_N"/>
    <property type="match status" value="1"/>
</dbReference>
<reference evidence="3" key="1">
    <citation type="submission" date="2023-07" db="EMBL/GenBank/DDBJ databases">
        <title>Chromosome-level Genome Assembly of Striped Snakehead (Channa striata).</title>
        <authorList>
            <person name="Liu H."/>
        </authorList>
    </citation>
    <scope>NUCLEOTIDE SEQUENCE</scope>
    <source>
        <strain evidence="3">Gz</strain>
        <tissue evidence="3">Muscle</tissue>
    </source>
</reference>
<dbReference type="InterPro" id="IPR050357">
    <property type="entry name" value="Arrestin_domain-protein"/>
</dbReference>
<dbReference type="InterPro" id="IPR011021">
    <property type="entry name" value="Arrestin-like_N"/>
</dbReference>
<name>A0AA88MGL3_CHASR</name>
<organism evidence="3 4">
    <name type="scientific">Channa striata</name>
    <name type="common">Snakehead murrel</name>
    <name type="synonym">Ophicephalus striatus</name>
    <dbReference type="NCBI Taxonomy" id="64152"/>
    <lineage>
        <taxon>Eukaryota</taxon>
        <taxon>Metazoa</taxon>
        <taxon>Chordata</taxon>
        <taxon>Craniata</taxon>
        <taxon>Vertebrata</taxon>
        <taxon>Euteleostomi</taxon>
        <taxon>Actinopterygii</taxon>
        <taxon>Neopterygii</taxon>
        <taxon>Teleostei</taxon>
        <taxon>Neoteleostei</taxon>
        <taxon>Acanthomorphata</taxon>
        <taxon>Anabantaria</taxon>
        <taxon>Anabantiformes</taxon>
        <taxon>Channoidei</taxon>
        <taxon>Channidae</taxon>
        <taxon>Channa</taxon>
    </lineage>
</organism>
<dbReference type="AlphaFoldDB" id="A0AA88MGL3"/>
<dbReference type="Pfam" id="PF02752">
    <property type="entry name" value="Arrestin_C"/>
    <property type="match status" value="1"/>
</dbReference>
<keyword evidence="4" id="KW-1185">Reference proteome</keyword>
<sequence length="342" mass="38621">MTIKQFSIEYDAINSKNTFTNGDTINGRIIVEVSKQTTVQSLIFIAQGKARVCWHEHYGQDHHHVYWSDEKYYDIKQDILRESRQDGTEVIGKGRHVFPFSFKVPDRKIPSSFKTSIGKIIHKLKAELKQSLKLTKKAKAHFTFMPQADMDIPGLLEPQYGCKDKAIKVFGSGTVSMDVRTKKMGYMQGEALQLTLEIRNHSTRSVKPKITLYEKRSFFAQGHRKVHTNEILKEKMEAVASSCSETVTKVLTIPTHLLPSILSCSIIKLEYRVKIHLDIKCASDPEIKLPIVVLPEDSVKQPPAPAVFGFEAASQPVYPPPSYGAHALYPSLTDTDNYKTAL</sequence>
<gene>
    <name evidence="3" type="ORF">Q5P01_014586</name>
</gene>
<dbReference type="InterPro" id="IPR014752">
    <property type="entry name" value="Arrestin-like_C"/>
</dbReference>
<evidence type="ECO:0000313" key="3">
    <source>
        <dbReference type="EMBL" id="KAK2837374.1"/>
    </source>
</evidence>
<dbReference type="GO" id="GO:0005737">
    <property type="term" value="C:cytoplasm"/>
    <property type="evidence" value="ECO:0007669"/>
    <property type="project" value="TreeGrafter"/>
</dbReference>
<dbReference type="GO" id="GO:0005886">
    <property type="term" value="C:plasma membrane"/>
    <property type="evidence" value="ECO:0007669"/>
    <property type="project" value="TreeGrafter"/>
</dbReference>
<dbReference type="SMART" id="SM01017">
    <property type="entry name" value="Arrestin_C"/>
    <property type="match status" value="1"/>
</dbReference>
<dbReference type="EMBL" id="JAUPFM010000011">
    <property type="protein sequence ID" value="KAK2837374.1"/>
    <property type="molecule type" value="Genomic_DNA"/>
</dbReference>
<comment type="similarity">
    <text evidence="1">Belongs to the arrestin family.</text>
</comment>
<evidence type="ECO:0000259" key="2">
    <source>
        <dbReference type="SMART" id="SM01017"/>
    </source>
</evidence>